<organism evidence="6 7">
    <name type="scientific">Mycoplasmopsis ciconiae</name>
    <dbReference type="NCBI Taxonomy" id="561067"/>
    <lineage>
        <taxon>Bacteria</taxon>
        <taxon>Bacillati</taxon>
        <taxon>Mycoplasmatota</taxon>
        <taxon>Mycoplasmoidales</taxon>
        <taxon>Metamycoplasmataceae</taxon>
        <taxon>Mycoplasmopsis</taxon>
    </lineage>
</organism>
<dbReference type="NCBIfam" id="TIGR00166">
    <property type="entry name" value="S6"/>
    <property type="match status" value="1"/>
</dbReference>
<gene>
    <name evidence="4 6" type="primary">rpsF</name>
    <name evidence="6" type="ORF">V2E24_00435</name>
</gene>
<proteinExistence type="inferred from homology"/>
<comment type="similarity">
    <text evidence="1 4">Belongs to the bacterial ribosomal protein bS6 family.</text>
</comment>
<evidence type="ECO:0000256" key="5">
    <source>
        <dbReference type="SAM" id="MobiDB-lite"/>
    </source>
</evidence>
<dbReference type="SUPFAM" id="SSF54995">
    <property type="entry name" value="Ribosomal protein S6"/>
    <property type="match status" value="1"/>
</dbReference>
<evidence type="ECO:0000256" key="4">
    <source>
        <dbReference type="HAMAP-Rule" id="MF_00360"/>
    </source>
</evidence>
<feature type="region of interest" description="Disordered" evidence="5">
    <location>
        <begin position="92"/>
        <end position="122"/>
    </location>
</feature>
<keyword evidence="4" id="KW-0694">RNA-binding</keyword>
<evidence type="ECO:0000256" key="2">
    <source>
        <dbReference type="ARBA" id="ARBA00035104"/>
    </source>
</evidence>
<comment type="function">
    <text evidence="2 4">Binds together with bS18 to 16S ribosomal RNA.</text>
</comment>
<feature type="compositionally biased region" description="Basic and acidic residues" evidence="5">
    <location>
        <begin position="106"/>
        <end position="122"/>
    </location>
</feature>
<dbReference type="Proteomes" id="UP001344817">
    <property type="component" value="Unassembled WGS sequence"/>
</dbReference>
<reference evidence="6" key="1">
    <citation type="submission" date="2024-01" db="EMBL/GenBank/DDBJ databases">
        <title>Genome sequence of Mycoplasma ciconiae type strain DSM 25251.</title>
        <authorList>
            <person name="Spergser J."/>
        </authorList>
    </citation>
    <scope>NUCLEOTIDE SEQUENCE [LARGE SCALE GENOMIC DNA]</scope>
    <source>
        <strain evidence="6">DSM 25251</strain>
    </source>
</reference>
<dbReference type="InterPro" id="IPR014717">
    <property type="entry name" value="Transl_elong_EF1B/ribsomal_bS6"/>
</dbReference>
<feature type="compositionally biased region" description="Basic residues" evidence="5">
    <location>
        <begin position="96"/>
        <end position="105"/>
    </location>
</feature>
<keyword evidence="7" id="KW-1185">Reference proteome</keyword>
<keyword evidence="4 6" id="KW-0689">Ribosomal protein</keyword>
<evidence type="ECO:0000256" key="1">
    <source>
        <dbReference type="ARBA" id="ARBA00009512"/>
    </source>
</evidence>
<dbReference type="CDD" id="cd00473">
    <property type="entry name" value="bS6"/>
    <property type="match status" value="1"/>
</dbReference>
<comment type="caution">
    <text evidence="6">The sequence shown here is derived from an EMBL/GenBank/DDBJ whole genome shotgun (WGS) entry which is preliminary data.</text>
</comment>
<dbReference type="InterPro" id="IPR035980">
    <property type="entry name" value="Ribosomal_bS6_sf"/>
</dbReference>
<dbReference type="InterPro" id="IPR020814">
    <property type="entry name" value="Ribosomal_S6_plastid/chlpt"/>
</dbReference>
<evidence type="ECO:0000256" key="3">
    <source>
        <dbReference type="ARBA" id="ARBA00035294"/>
    </source>
</evidence>
<keyword evidence="4" id="KW-0687">Ribonucleoprotein</keyword>
<evidence type="ECO:0000313" key="6">
    <source>
        <dbReference type="EMBL" id="MEE3928045.1"/>
    </source>
</evidence>
<dbReference type="InterPro" id="IPR000529">
    <property type="entry name" value="Ribosomal_bS6"/>
</dbReference>
<dbReference type="Pfam" id="PF01250">
    <property type="entry name" value="Ribosomal_S6"/>
    <property type="match status" value="1"/>
</dbReference>
<dbReference type="Gene3D" id="3.30.70.60">
    <property type="match status" value="1"/>
</dbReference>
<dbReference type="RefSeq" id="WP_330500460.1">
    <property type="nucleotide sequence ID" value="NZ_JAZDWZ010000001.1"/>
</dbReference>
<evidence type="ECO:0000313" key="7">
    <source>
        <dbReference type="Proteomes" id="UP001344817"/>
    </source>
</evidence>
<dbReference type="EMBL" id="JAZDWZ010000001">
    <property type="protein sequence ID" value="MEE3928045.1"/>
    <property type="molecule type" value="Genomic_DNA"/>
</dbReference>
<sequence>MAKYEIMMIVDPKADVSLATNLLTEVFGEGVKKAEKLELNELAFEINKSKHAQYVLAEVEAASNTIAEFTRKTNIIKGIWRKMVINLDSEKGFSKSSKRTARKSKKETTKKPLRTKEAQVSK</sequence>
<dbReference type="HAMAP" id="MF_00360">
    <property type="entry name" value="Ribosomal_bS6"/>
    <property type="match status" value="1"/>
</dbReference>
<protein>
    <recommendedName>
        <fullName evidence="3 4">Small ribosomal subunit protein bS6</fullName>
    </recommendedName>
</protein>
<name>A0ABU7MKI8_9BACT</name>
<dbReference type="GO" id="GO:0005840">
    <property type="term" value="C:ribosome"/>
    <property type="evidence" value="ECO:0007669"/>
    <property type="project" value="UniProtKB-KW"/>
</dbReference>
<keyword evidence="4" id="KW-0699">rRNA-binding</keyword>
<accession>A0ABU7MKI8</accession>